<protein>
    <submittedName>
        <fullName evidence="2">Uncharacterized protein</fullName>
    </submittedName>
</protein>
<feature type="compositionally biased region" description="Basic and acidic residues" evidence="1">
    <location>
        <begin position="1"/>
        <end position="13"/>
    </location>
</feature>
<dbReference type="Proteomes" id="UP000487350">
    <property type="component" value="Unassembled WGS sequence"/>
</dbReference>
<proteinExistence type="predicted"/>
<evidence type="ECO:0000313" key="2">
    <source>
        <dbReference type="EMBL" id="MRD45928.1"/>
    </source>
</evidence>
<evidence type="ECO:0000313" key="3">
    <source>
        <dbReference type="Proteomes" id="UP000487350"/>
    </source>
</evidence>
<organism evidence="2 3">
    <name type="scientific">Caenimonas koreensis DSM 17982</name>
    <dbReference type="NCBI Taxonomy" id="1121255"/>
    <lineage>
        <taxon>Bacteria</taxon>
        <taxon>Pseudomonadati</taxon>
        <taxon>Pseudomonadota</taxon>
        <taxon>Betaproteobacteria</taxon>
        <taxon>Burkholderiales</taxon>
        <taxon>Comamonadaceae</taxon>
        <taxon>Caenimonas</taxon>
    </lineage>
</organism>
<accession>A0A844AU90</accession>
<name>A0A844AU90_9BURK</name>
<keyword evidence="3" id="KW-1185">Reference proteome</keyword>
<dbReference type="EMBL" id="WJBU01000001">
    <property type="protein sequence ID" value="MRD45928.1"/>
    <property type="molecule type" value="Genomic_DNA"/>
</dbReference>
<sequence length="64" mass="6721">MSSGNNEHKEQHGSQETAASQHETQDAGRSGEGAASAMAHLISQGQQHRHQTGEADDAAGGRRQ</sequence>
<evidence type="ECO:0000256" key="1">
    <source>
        <dbReference type="SAM" id="MobiDB-lite"/>
    </source>
</evidence>
<reference evidence="2 3" key="1">
    <citation type="submission" date="2019-11" db="EMBL/GenBank/DDBJ databases">
        <title>Caenimonas koreensis gen. nov., sp. nov., isolated from activated sludge.</title>
        <authorList>
            <person name="Seung H.R."/>
        </authorList>
    </citation>
    <scope>NUCLEOTIDE SEQUENCE [LARGE SCALE GENOMIC DNA]</scope>
    <source>
        <strain evidence="2 3">EMB320</strain>
    </source>
</reference>
<gene>
    <name evidence="2" type="ORF">GHT07_01450</name>
</gene>
<dbReference type="AlphaFoldDB" id="A0A844AU90"/>
<feature type="region of interest" description="Disordered" evidence="1">
    <location>
        <begin position="1"/>
        <end position="64"/>
    </location>
</feature>
<comment type="caution">
    <text evidence="2">The sequence shown here is derived from an EMBL/GenBank/DDBJ whole genome shotgun (WGS) entry which is preliminary data.</text>
</comment>
<dbReference type="RefSeq" id="WP_153583267.1">
    <property type="nucleotide sequence ID" value="NZ_WJBU01000001.1"/>
</dbReference>